<dbReference type="VEuPathDB" id="AmoebaDB:NAEGRDRAFT_45675"/>
<name>D2V0E2_NAEGR</name>
<dbReference type="EMBL" id="GG738847">
    <property type="protein sequence ID" value="EFC49509.1"/>
    <property type="molecule type" value="Genomic_DNA"/>
</dbReference>
<dbReference type="Gene3D" id="1.25.10.10">
    <property type="entry name" value="Leucine-rich Repeat Variant"/>
    <property type="match status" value="1"/>
</dbReference>
<dbReference type="AlphaFoldDB" id="D2V0E2"/>
<keyword evidence="2" id="KW-1185">Reference proteome</keyword>
<dbReference type="KEGG" id="ngr:NAEGRDRAFT_45675"/>
<proteinExistence type="predicted"/>
<dbReference type="InterPro" id="IPR016024">
    <property type="entry name" value="ARM-type_fold"/>
</dbReference>
<sequence>MGNDKSKGFLNSANSADKDELDKTIEKLKGIEVSSMKFYPIKLNGKEKNQNLLFPKEVIMEMAINYLEIRDMHKLAMTCKLLYNWLFSDANEFWRRVGERDGFSDKSGEEIQKIYANLWKQCFDFENHQYFENCLQSKMYTYSNSHSYNYENFMKFLDGINRDINQMIYVLRNPKRNIILRAYIAVYGLWDHTKGEELDEKLEKIFRTLCFTEDGTELEAIIDWQSTKVCNLLSITMDMNLQRLNSDQVKERIEDLFLQTAAFRVDCSGFTKYYRFAEGQLSERANKLLSNRYQTRESNPKWCEYYDLLLRVLTTPEIRKTIHSIYSLESIMQYFQSFKREESIDIIIDLLRSNELFKEEQTIGYITCKSLAWDHPRIFEELMNERYYSNECSYIYANLIGRYIYTNSQEVNVDVRKRALNHISFICKNKKHINEIADTFIYYLPWKKLKEFTNFQWTEFKEEALKELKECTYYMWTYTQKVSFLPILTDFYAEEQDRTINQLLSLKPLSGRDTSHYIVEEAFRILKNYAERIQLQDYDSYFPRLIEYLKAYILNPDCHNNDCTIKEIVKAAEWIQPKYSIEKLYGTMKKASETSSFIQYYVKDGLPSIELIMNKQ</sequence>
<accession>D2V0E2</accession>
<dbReference type="GeneID" id="8862773"/>
<evidence type="ECO:0000313" key="1">
    <source>
        <dbReference type="EMBL" id="EFC49509.1"/>
    </source>
</evidence>
<dbReference type="SUPFAM" id="SSF48371">
    <property type="entry name" value="ARM repeat"/>
    <property type="match status" value="1"/>
</dbReference>
<organism evidence="2">
    <name type="scientific">Naegleria gruberi</name>
    <name type="common">Amoeba</name>
    <dbReference type="NCBI Taxonomy" id="5762"/>
    <lineage>
        <taxon>Eukaryota</taxon>
        <taxon>Discoba</taxon>
        <taxon>Heterolobosea</taxon>
        <taxon>Tetramitia</taxon>
        <taxon>Eutetramitia</taxon>
        <taxon>Vahlkampfiidae</taxon>
        <taxon>Naegleria</taxon>
    </lineage>
</organism>
<dbReference type="Proteomes" id="UP000006671">
    <property type="component" value="Unassembled WGS sequence"/>
</dbReference>
<dbReference type="InterPro" id="IPR011989">
    <property type="entry name" value="ARM-like"/>
</dbReference>
<dbReference type="RefSeq" id="XP_002682253.1">
    <property type="nucleotide sequence ID" value="XM_002682207.1"/>
</dbReference>
<evidence type="ECO:0000313" key="2">
    <source>
        <dbReference type="Proteomes" id="UP000006671"/>
    </source>
</evidence>
<gene>
    <name evidence="1" type="ORF">NAEGRDRAFT_45675</name>
</gene>
<reference evidence="1 2" key="1">
    <citation type="journal article" date="2010" name="Cell">
        <title>The genome of Naegleria gruberi illuminates early eukaryotic versatility.</title>
        <authorList>
            <person name="Fritz-Laylin L.K."/>
            <person name="Prochnik S.E."/>
            <person name="Ginger M.L."/>
            <person name="Dacks J.B."/>
            <person name="Carpenter M.L."/>
            <person name="Field M.C."/>
            <person name="Kuo A."/>
            <person name="Paredez A."/>
            <person name="Chapman J."/>
            <person name="Pham J."/>
            <person name="Shu S."/>
            <person name="Neupane R."/>
            <person name="Cipriano M."/>
            <person name="Mancuso J."/>
            <person name="Tu H."/>
            <person name="Salamov A."/>
            <person name="Lindquist E."/>
            <person name="Shapiro H."/>
            <person name="Lucas S."/>
            <person name="Grigoriev I.V."/>
            <person name="Cande W.Z."/>
            <person name="Fulton C."/>
            <person name="Rokhsar D.S."/>
            <person name="Dawson S.C."/>
        </authorList>
    </citation>
    <scope>NUCLEOTIDE SEQUENCE [LARGE SCALE GENOMIC DNA]</scope>
    <source>
        <strain evidence="1 2">NEG-M</strain>
    </source>
</reference>
<dbReference type="InParanoid" id="D2V0E2"/>
<protein>
    <submittedName>
        <fullName evidence="1">Predicted protein</fullName>
    </submittedName>
</protein>